<dbReference type="FunFam" id="2.20.28.230:FF:000002">
    <property type="entry name" value="Interleukin-2 receptor subunit alpha"/>
    <property type="match status" value="1"/>
</dbReference>
<reference evidence="20" key="1">
    <citation type="submission" date="2025-08" db="UniProtKB">
        <authorList>
            <consortium name="RefSeq"/>
        </authorList>
    </citation>
    <scope>IDENTIFICATION</scope>
</reference>
<dbReference type="GO" id="GO:0006955">
    <property type="term" value="P:immune response"/>
    <property type="evidence" value="ECO:0007669"/>
    <property type="project" value="UniProtKB-ARBA"/>
</dbReference>
<evidence type="ECO:0000259" key="18">
    <source>
        <dbReference type="PROSITE" id="PS50923"/>
    </source>
</evidence>
<keyword evidence="7" id="KW-0677">Repeat</keyword>
<keyword evidence="6" id="KW-0732">Signal</keyword>
<dbReference type="PROSITE" id="PS50923">
    <property type="entry name" value="SUSHI"/>
    <property type="match status" value="1"/>
</dbReference>
<dbReference type="InterPro" id="IPR015486">
    <property type="entry name" value="IL-2_rcpt_alpha"/>
</dbReference>
<evidence type="ECO:0000256" key="3">
    <source>
        <dbReference type="ARBA" id="ARBA00013445"/>
    </source>
</evidence>
<protein>
    <recommendedName>
        <fullName evidence="3">Interleukin-2 receptor subunit alpha</fullName>
    </recommendedName>
</protein>
<evidence type="ECO:0000256" key="7">
    <source>
        <dbReference type="ARBA" id="ARBA00022737"/>
    </source>
</evidence>
<dbReference type="PANTHER" id="PTHR10573:SF0">
    <property type="entry name" value="INTERLEUKIN-2 RECEPTOR SUBUNIT ALPHA"/>
    <property type="match status" value="1"/>
</dbReference>
<keyword evidence="11 15" id="KW-1015">Disulfide bond</keyword>
<accession>A0A9B0M098</accession>
<keyword evidence="10 17" id="KW-0472">Membrane</keyword>
<proteinExistence type="predicted"/>
<keyword evidence="4 15" id="KW-0768">Sushi</keyword>
<evidence type="ECO:0000256" key="5">
    <source>
        <dbReference type="ARBA" id="ARBA00022692"/>
    </source>
</evidence>
<keyword evidence="8" id="KW-0391">Immunity</keyword>
<feature type="region of interest" description="Disordered" evidence="16">
    <location>
        <begin position="334"/>
        <end position="356"/>
    </location>
</feature>
<dbReference type="AlphaFoldDB" id="A0A9B0M098"/>
<sequence length="418" mass="46318">MFGTCAFRRRQHPESPDPRPRKEVTCPLSAPRAQEGGHKGAGPQAARPDAASGATYPARPADSPHGPRRRTGAEAPRRGRAGRTQRKPATARPEPAPTPTPSPQGARRRGVRERVRPGERHACVCAAGRFAAATPAGGRTALHLPSSGVLLSRHEGSQWPEFVKFQTRESLAVTPDDLCDDDPPNLKHATYKALEYKTGTMLNCRCERGFRRLSNFMRCAGNSSHASWENKCQCISTSSKSTEGQVTPKPKEQEMQSQTPPMDQGNLPGHCREPPSWEHEDSKRIYHFVVGQTVRYQCAQGFRALRRGSAESVCKTISGKTQWTQPQVKCISERNNDDEEEPQASTHAPPGRDTSCPLVTTSATDFHKHTEVATTMESFIFTTEYQIAVAGCIVLLISVLLLSGLTWRRRWRKRRRTI</sequence>
<dbReference type="Pfam" id="PF00084">
    <property type="entry name" value="Sushi"/>
    <property type="match status" value="1"/>
</dbReference>
<evidence type="ECO:0000256" key="12">
    <source>
        <dbReference type="ARBA" id="ARBA00023170"/>
    </source>
</evidence>
<comment type="subunit">
    <text evidence="14">Non-covalent dimer of an alpha and a beta subunit. IL2R exists in 3 different forms: a high affinity dimer, an intermediate affinity monomer (beta subunit), and a low affinity monomer (alpha subunit). The high and intermediate affinity forms also associate with a gamma subunit.</text>
</comment>
<dbReference type="Proteomes" id="UP000245340">
    <property type="component" value="Unplaced"/>
</dbReference>
<evidence type="ECO:0000256" key="8">
    <source>
        <dbReference type="ARBA" id="ARBA00022859"/>
    </source>
</evidence>
<dbReference type="CDD" id="cd00033">
    <property type="entry name" value="CCP"/>
    <property type="match status" value="1"/>
</dbReference>
<comment type="caution">
    <text evidence="15">Lacks conserved residue(s) required for the propagation of feature annotation.</text>
</comment>
<name>A0A9B0M098_ODORO</name>
<evidence type="ECO:0000256" key="4">
    <source>
        <dbReference type="ARBA" id="ARBA00022659"/>
    </source>
</evidence>
<keyword evidence="19" id="KW-1185">Reference proteome</keyword>
<evidence type="ECO:0000256" key="17">
    <source>
        <dbReference type="SAM" id="Phobius"/>
    </source>
</evidence>
<dbReference type="GO" id="GO:0006954">
    <property type="term" value="P:inflammatory response"/>
    <property type="evidence" value="ECO:0007669"/>
    <property type="project" value="TreeGrafter"/>
</dbReference>
<dbReference type="SUPFAM" id="SSF57535">
    <property type="entry name" value="Complement control module/SCR domain"/>
    <property type="match status" value="2"/>
</dbReference>
<dbReference type="InterPro" id="IPR000436">
    <property type="entry name" value="Sushi_SCR_CCP_dom"/>
</dbReference>
<keyword evidence="13" id="KW-0325">Glycoprotein</keyword>
<evidence type="ECO:0000256" key="2">
    <source>
        <dbReference type="ARBA" id="ARBA00004479"/>
    </source>
</evidence>
<dbReference type="GO" id="GO:0019976">
    <property type="term" value="F:interleukin-2 binding"/>
    <property type="evidence" value="ECO:0007669"/>
    <property type="project" value="InterPro"/>
</dbReference>
<evidence type="ECO:0000256" key="10">
    <source>
        <dbReference type="ARBA" id="ARBA00023136"/>
    </source>
</evidence>
<keyword evidence="9 17" id="KW-1133">Transmembrane helix</keyword>
<comment type="function">
    <text evidence="1">Receptor for interleukin-2. The receptor is involved in the regulation of immune tolerance by controlling regulatory T cells (TREGs) activity. TREGs suppress the activation and expansion of autoreactive T-cells.</text>
</comment>
<dbReference type="GO" id="GO:0002682">
    <property type="term" value="P:regulation of immune system process"/>
    <property type="evidence" value="ECO:0007669"/>
    <property type="project" value="UniProtKB-ARBA"/>
</dbReference>
<evidence type="ECO:0000256" key="14">
    <source>
        <dbReference type="ARBA" id="ARBA00025938"/>
    </source>
</evidence>
<feature type="transmembrane region" description="Helical" evidence="17">
    <location>
        <begin position="385"/>
        <end position="407"/>
    </location>
</feature>
<evidence type="ECO:0000256" key="11">
    <source>
        <dbReference type="ARBA" id="ARBA00023157"/>
    </source>
</evidence>
<dbReference type="SMART" id="SM00032">
    <property type="entry name" value="CCP"/>
    <property type="match status" value="2"/>
</dbReference>
<gene>
    <name evidence="20" type="primary">IL2RA</name>
</gene>
<feature type="region of interest" description="Disordered" evidence="16">
    <location>
        <begin position="1"/>
        <end position="115"/>
    </location>
</feature>
<dbReference type="RefSeq" id="XP_004411884.1">
    <property type="nucleotide sequence ID" value="XM_004411827.1"/>
</dbReference>
<feature type="compositionally biased region" description="Basic and acidic residues" evidence="16">
    <location>
        <begin position="12"/>
        <end position="24"/>
    </location>
</feature>
<feature type="domain" description="Sushi" evidence="18">
    <location>
        <begin position="269"/>
        <end position="332"/>
    </location>
</feature>
<evidence type="ECO:0000256" key="6">
    <source>
        <dbReference type="ARBA" id="ARBA00022729"/>
    </source>
</evidence>
<dbReference type="InterPro" id="IPR035976">
    <property type="entry name" value="Sushi/SCR/CCP_sf"/>
</dbReference>
<evidence type="ECO:0000256" key="9">
    <source>
        <dbReference type="ARBA" id="ARBA00022989"/>
    </source>
</evidence>
<evidence type="ECO:0000256" key="15">
    <source>
        <dbReference type="PROSITE-ProRule" id="PRU00302"/>
    </source>
</evidence>
<evidence type="ECO:0000256" key="1">
    <source>
        <dbReference type="ARBA" id="ARBA00002381"/>
    </source>
</evidence>
<keyword evidence="5 17" id="KW-0812">Transmembrane</keyword>
<comment type="subcellular location">
    <subcellularLocation>
        <location evidence="2">Membrane</location>
        <topology evidence="2">Single-pass type I membrane protein</topology>
    </subcellularLocation>
</comment>
<organism evidence="19 20">
    <name type="scientific">Odobenus rosmarus divergens</name>
    <name type="common">Pacific walrus</name>
    <dbReference type="NCBI Taxonomy" id="9708"/>
    <lineage>
        <taxon>Eukaryota</taxon>
        <taxon>Metazoa</taxon>
        <taxon>Chordata</taxon>
        <taxon>Craniata</taxon>
        <taxon>Vertebrata</taxon>
        <taxon>Euteleostomi</taxon>
        <taxon>Mammalia</taxon>
        <taxon>Eutheria</taxon>
        <taxon>Laurasiatheria</taxon>
        <taxon>Carnivora</taxon>
        <taxon>Caniformia</taxon>
        <taxon>Pinnipedia</taxon>
        <taxon>Odobenidae</taxon>
        <taxon>Odobenus</taxon>
    </lineage>
</organism>
<dbReference type="GO" id="GO:0004911">
    <property type="term" value="F:interleukin-2 receptor activity"/>
    <property type="evidence" value="ECO:0007669"/>
    <property type="project" value="InterPro"/>
</dbReference>
<dbReference type="GO" id="GO:0016020">
    <property type="term" value="C:membrane"/>
    <property type="evidence" value="ECO:0007669"/>
    <property type="project" value="UniProtKB-SubCell"/>
</dbReference>
<evidence type="ECO:0000313" key="20">
    <source>
        <dbReference type="RefSeq" id="XP_004411884.1"/>
    </source>
</evidence>
<dbReference type="PANTHER" id="PTHR10573">
    <property type="entry name" value="INTERLEUKIN-2 RECEPTOR ALPHA CHAIN"/>
    <property type="match status" value="1"/>
</dbReference>
<evidence type="ECO:0000313" key="19">
    <source>
        <dbReference type="Proteomes" id="UP000245340"/>
    </source>
</evidence>
<feature type="disulfide bond" evidence="15">
    <location>
        <begin position="271"/>
        <end position="314"/>
    </location>
</feature>
<evidence type="ECO:0000256" key="16">
    <source>
        <dbReference type="SAM" id="MobiDB-lite"/>
    </source>
</evidence>
<feature type="region of interest" description="Disordered" evidence="16">
    <location>
        <begin position="239"/>
        <end position="268"/>
    </location>
</feature>
<keyword evidence="12 20" id="KW-0675">Receptor</keyword>
<evidence type="ECO:0000256" key="13">
    <source>
        <dbReference type="ARBA" id="ARBA00023180"/>
    </source>
</evidence>
<dbReference type="Gene3D" id="2.20.28.230">
    <property type="match status" value="3"/>
</dbReference>